<evidence type="ECO:0000313" key="3">
    <source>
        <dbReference type="Proteomes" id="UP000189339"/>
    </source>
</evidence>
<evidence type="ECO:0000256" key="1">
    <source>
        <dbReference type="SAM" id="Phobius"/>
    </source>
</evidence>
<feature type="transmembrane region" description="Helical" evidence="1">
    <location>
        <begin position="300"/>
        <end position="317"/>
    </location>
</feature>
<keyword evidence="1" id="KW-1133">Transmembrane helix</keyword>
<keyword evidence="1" id="KW-0812">Transmembrane</keyword>
<proteinExistence type="predicted"/>
<dbReference type="EMBL" id="MSCW01000010">
    <property type="protein sequence ID" value="ONF42426.1"/>
    <property type="molecule type" value="Genomic_DNA"/>
</dbReference>
<dbReference type="PANTHER" id="PTHR37308:SF1">
    <property type="entry name" value="POLYPRENYL-PHOSPHATE TRANSPORTER"/>
    <property type="match status" value="1"/>
</dbReference>
<feature type="transmembrane region" description="Helical" evidence="1">
    <location>
        <begin position="213"/>
        <end position="238"/>
    </location>
</feature>
<dbReference type="Proteomes" id="UP000189339">
    <property type="component" value="Unassembled WGS sequence"/>
</dbReference>
<dbReference type="PANTHER" id="PTHR37308">
    <property type="entry name" value="INTEGRAL MEMBRANE PROTEIN"/>
    <property type="match status" value="1"/>
</dbReference>
<gene>
    <name evidence="2" type="ORF">BTO32_15830</name>
</gene>
<protein>
    <submittedName>
        <fullName evidence="2">DUF368 domain-containing protein</fullName>
    </submittedName>
</protein>
<accession>A0A1V2DPU3</accession>
<dbReference type="AlphaFoldDB" id="A0A1V2DPU3"/>
<keyword evidence="1" id="KW-0472">Membrane</keyword>
<keyword evidence="3" id="KW-1185">Reference proteome</keyword>
<comment type="caution">
    <text evidence="2">The sequence shown here is derived from an EMBL/GenBank/DDBJ whole genome shotgun (WGS) entry which is preliminary data.</text>
</comment>
<feature type="transmembrane region" description="Helical" evidence="1">
    <location>
        <begin position="47"/>
        <end position="68"/>
    </location>
</feature>
<dbReference type="RefSeq" id="WP_076725631.1">
    <property type="nucleotide sequence ID" value="NZ_JABWTC010000024.1"/>
</dbReference>
<dbReference type="STRING" id="135739.BTO32_15830"/>
<dbReference type="InterPro" id="IPR007163">
    <property type="entry name" value="VCA0040-like"/>
</dbReference>
<reference evidence="2 3" key="1">
    <citation type="submission" date="2016-12" db="EMBL/GenBank/DDBJ databases">
        <title>Marinobacter lutaoensis whole genome sequencing.</title>
        <authorList>
            <person name="Verma A."/>
            <person name="Krishnamurthi S."/>
        </authorList>
    </citation>
    <scope>NUCLEOTIDE SEQUENCE [LARGE SCALE GENOMIC DNA]</scope>
    <source>
        <strain evidence="2 3">T5054</strain>
    </source>
</reference>
<feature type="transmembrane region" description="Helical" evidence="1">
    <location>
        <begin position="145"/>
        <end position="167"/>
    </location>
</feature>
<feature type="transmembrane region" description="Helical" evidence="1">
    <location>
        <begin position="244"/>
        <end position="261"/>
    </location>
</feature>
<feature type="transmembrane region" description="Helical" evidence="1">
    <location>
        <begin position="173"/>
        <end position="201"/>
    </location>
</feature>
<feature type="transmembrane region" description="Helical" evidence="1">
    <location>
        <begin position="88"/>
        <end position="110"/>
    </location>
</feature>
<sequence>MTGPETRAGESLQDRQEARGQRLSGVFARGIAMGAADIVPGVSGGTIAFITGIYFRLLAAVNAVPVAIFRHLLKGHVRAFWQACDGRFLLSLVAGILCSIVSLASVITLALKSQPVLVWSFFFGLILASVWHVGRQVRRLRPALLWPLLAGAGAAWWITSLPAGALAPSPLTFLAAGALAICAMILPGISGSFILVIIGMYAPVLAAIRDGELVLLALFMTGCVLGLLSVARLITWAFRHCHDLVLALLTGFMVGSLNKVWPWREVLSWRTNRAGESVPLQEANLWPSHYQAVTGLDPQVLPALALAILGLLTVLVIERLGERKVLPCAQNECSPR</sequence>
<feature type="transmembrane region" description="Helical" evidence="1">
    <location>
        <begin position="116"/>
        <end position="133"/>
    </location>
</feature>
<evidence type="ECO:0000313" key="2">
    <source>
        <dbReference type="EMBL" id="ONF42426.1"/>
    </source>
</evidence>
<dbReference type="Pfam" id="PF04018">
    <property type="entry name" value="VCA0040-like"/>
    <property type="match status" value="1"/>
</dbReference>
<name>A0A1V2DPU3_9GAMM</name>
<organism evidence="2 3">
    <name type="scientific">Marinobacter lutaoensis</name>
    <dbReference type="NCBI Taxonomy" id="135739"/>
    <lineage>
        <taxon>Bacteria</taxon>
        <taxon>Pseudomonadati</taxon>
        <taxon>Pseudomonadota</taxon>
        <taxon>Gammaproteobacteria</taxon>
        <taxon>Pseudomonadales</taxon>
        <taxon>Marinobacteraceae</taxon>
        <taxon>Marinobacter</taxon>
    </lineage>
</organism>